<protein>
    <submittedName>
        <fullName evidence="3">Uncharacterized protein</fullName>
    </submittedName>
</protein>
<dbReference type="EMBL" id="AHKC01005184">
    <property type="protein sequence ID" value="EKF38654.1"/>
    <property type="molecule type" value="Genomic_DNA"/>
</dbReference>
<feature type="region of interest" description="Disordered" evidence="2">
    <location>
        <begin position="448"/>
        <end position="523"/>
    </location>
</feature>
<evidence type="ECO:0000256" key="2">
    <source>
        <dbReference type="SAM" id="MobiDB-lite"/>
    </source>
</evidence>
<evidence type="ECO:0000313" key="3">
    <source>
        <dbReference type="EMBL" id="EKF29714.1"/>
    </source>
</evidence>
<dbReference type="OrthoDB" id="250492at2759"/>
<keyword evidence="5" id="KW-1185">Reference proteome</keyword>
<feature type="coiled-coil region" evidence="1">
    <location>
        <begin position="255"/>
        <end position="317"/>
    </location>
</feature>
<feature type="region of interest" description="Disordered" evidence="2">
    <location>
        <begin position="110"/>
        <end position="132"/>
    </location>
</feature>
<feature type="coiled-coil region" evidence="1">
    <location>
        <begin position="410"/>
        <end position="444"/>
    </location>
</feature>
<sequence length="589" mass="65512">MHVNMLGRDPMVPNSLKLSSDAHAAARTVKASDICDESSLAGDDGGGSSHLCRNCAHPLPSVAEHKGSVTDITMYMSIVHRLQEKVHNLQEALLASNQCSSLLDSLVRPGDPSMTEVSSKQARNSGEGQVTRRMRNEWSKAAEVNNDIMSLQRVSSNVDVESVKKWINGPSFGSWGRRGALHEEITAPSPKEEEIENEIVIPSFHSKKENAGDANSTSAGARVVVDPVILVDITTVMNKNMPLHDVTTSENAVSRFNVDAEVERLTAENVRLREESAEVRRELKIRDEEMRRREAELAKLSQVVKQLQECNNALKEESAVVHRRCDDAMGMARASELKVKELTSTIEAFETGGEKPCDSCAAARREAEDAWREVRLLDSELRAWGPKERELQRLRVLMRFSELKKDSDRLNVIVGEMESTESERDRLREENRRCRKLLAEYRDRLDAAVTNTATPEPPPVPAAECPSACEESEARSNSKRPHSTGNRSPVADRMRRPQKPAVASSAAGKTRNESLTNGRQRQFSFGRQKRSFFSCDLSSSSRGLCSLFRSKGGALSYHRAVKGFVHSRRFKRPPPAMKDALHFTGTTTS</sequence>
<name>K2MVJ0_TRYCR</name>
<gene>
    <name evidence="4" type="ORF">MOQ_001135</name>
    <name evidence="3" type="ORF">MOQ_006485</name>
</gene>
<keyword evidence="1" id="KW-0175">Coiled coil</keyword>
<dbReference type="Proteomes" id="UP000007350">
    <property type="component" value="Unassembled WGS sequence"/>
</dbReference>
<proteinExistence type="predicted"/>
<dbReference type="AlphaFoldDB" id="K2MVJ0"/>
<evidence type="ECO:0000313" key="4">
    <source>
        <dbReference type="EMBL" id="EKF38654.1"/>
    </source>
</evidence>
<feature type="compositionally biased region" description="Polar residues" evidence="2">
    <location>
        <begin position="513"/>
        <end position="523"/>
    </location>
</feature>
<organism evidence="3 5">
    <name type="scientific">Trypanosoma cruzi marinkellei</name>
    <dbReference type="NCBI Taxonomy" id="85056"/>
    <lineage>
        <taxon>Eukaryota</taxon>
        <taxon>Discoba</taxon>
        <taxon>Euglenozoa</taxon>
        <taxon>Kinetoplastea</taxon>
        <taxon>Metakinetoplastina</taxon>
        <taxon>Trypanosomatida</taxon>
        <taxon>Trypanosomatidae</taxon>
        <taxon>Trypanosoma</taxon>
        <taxon>Schizotrypanum</taxon>
    </lineage>
</organism>
<dbReference type="EMBL" id="AHKC01012736">
    <property type="protein sequence ID" value="EKF29714.1"/>
    <property type="molecule type" value="Genomic_DNA"/>
</dbReference>
<feature type="compositionally biased region" description="Polar residues" evidence="2">
    <location>
        <begin position="115"/>
        <end position="128"/>
    </location>
</feature>
<reference evidence="3 5" key="1">
    <citation type="journal article" date="2012" name="BMC Genomics">
        <title>Comparative genomic analysis of human infective Trypanosoma cruzi lineages with the bat-restricted subspecies T. cruzi marinkellei.</title>
        <authorList>
            <person name="Franzen O."/>
            <person name="Talavera-Lopez C."/>
            <person name="Ochaya S."/>
            <person name="Butler C.E."/>
            <person name="Messenger L.A."/>
            <person name="Lewis M.D."/>
            <person name="Llewellyn M.S."/>
            <person name="Marinkelle C.J."/>
            <person name="Tyler K.M."/>
            <person name="Miles M.A."/>
            <person name="Andersson B."/>
        </authorList>
    </citation>
    <scope>NUCLEOTIDE SEQUENCE [LARGE SCALE GENOMIC DNA]</scope>
    <source>
        <strain evidence="3 5">B7</strain>
    </source>
</reference>
<accession>K2MVJ0</accession>
<evidence type="ECO:0000313" key="5">
    <source>
        <dbReference type="Proteomes" id="UP000007350"/>
    </source>
</evidence>
<comment type="caution">
    <text evidence="3">The sequence shown here is derived from an EMBL/GenBank/DDBJ whole genome shotgun (WGS) entry which is preliminary data.</text>
</comment>
<evidence type="ECO:0000256" key="1">
    <source>
        <dbReference type="SAM" id="Coils"/>
    </source>
</evidence>